<dbReference type="GO" id="GO:0005886">
    <property type="term" value="C:plasma membrane"/>
    <property type="evidence" value="ECO:0007669"/>
    <property type="project" value="UniProtKB-SubCell"/>
</dbReference>
<keyword evidence="5 7" id="KW-1133">Transmembrane helix</keyword>
<dbReference type="PANTHER" id="PTHR23522:SF4">
    <property type="entry name" value="NUCLEOSIDE PERMEASE NUPG-RELATED"/>
    <property type="match status" value="1"/>
</dbReference>
<dbReference type="Proteomes" id="UP000251197">
    <property type="component" value="Unassembled WGS sequence"/>
</dbReference>
<dbReference type="Pfam" id="PF03825">
    <property type="entry name" value="Nuc_H_symport"/>
    <property type="match status" value="1"/>
</dbReference>
<evidence type="ECO:0000256" key="5">
    <source>
        <dbReference type="ARBA" id="ARBA00022989"/>
    </source>
</evidence>
<evidence type="ECO:0000256" key="4">
    <source>
        <dbReference type="ARBA" id="ARBA00022692"/>
    </source>
</evidence>
<proteinExistence type="predicted"/>
<dbReference type="AlphaFoldDB" id="A0A2X3IVZ8"/>
<evidence type="ECO:0000256" key="1">
    <source>
        <dbReference type="ARBA" id="ARBA00004651"/>
    </source>
</evidence>
<evidence type="ECO:0000256" key="6">
    <source>
        <dbReference type="ARBA" id="ARBA00023136"/>
    </source>
</evidence>
<keyword evidence="6 7" id="KW-0472">Membrane</keyword>
<keyword evidence="2" id="KW-0813">Transport</keyword>
<evidence type="ECO:0000313" key="8">
    <source>
        <dbReference type="EMBL" id="SQC91346.1"/>
    </source>
</evidence>
<reference evidence="8 9" key="1">
    <citation type="submission" date="2018-06" db="EMBL/GenBank/DDBJ databases">
        <authorList>
            <consortium name="Pathogen Informatics"/>
            <person name="Doyle S."/>
        </authorList>
    </citation>
    <scope>NUCLEOTIDE SEQUENCE [LARGE SCALE GENOMIC DNA]</scope>
    <source>
        <strain evidence="8 9">NCTC12120</strain>
    </source>
</reference>
<keyword evidence="4 7" id="KW-0812">Transmembrane</keyword>
<sequence>MKSAGPTPAPPSAAILSPILVGSLTDRFFAAQKVLALLMFVGAGLMYLAAQQTEFVYFFPLLLAYSLTYMPTIALTNQHRVFQR</sequence>
<name>A0A2X3IVZ8_9ENTR</name>
<keyword evidence="3" id="KW-1003">Cell membrane</keyword>
<evidence type="ECO:0000313" key="9">
    <source>
        <dbReference type="Proteomes" id="UP000251197"/>
    </source>
</evidence>
<dbReference type="GO" id="GO:0015213">
    <property type="term" value="F:uridine transmembrane transporter activity"/>
    <property type="evidence" value="ECO:0007669"/>
    <property type="project" value="TreeGrafter"/>
</dbReference>
<evidence type="ECO:0000256" key="3">
    <source>
        <dbReference type="ARBA" id="ARBA00022475"/>
    </source>
</evidence>
<evidence type="ECO:0000256" key="2">
    <source>
        <dbReference type="ARBA" id="ARBA00022448"/>
    </source>
</evidence>
<protein>
    <submittedName>
        <fullName evidence="8">Nucleoside transporter yegT</fullName>
    </submittedName>
</protein>
<gene>
    <name evidence="8" type="primary">yegT_3</name>
    <name evidence="8" type="ORF">NCTC12120_04500</name>
</gene>
<organism evidence="8 9">
    <name type="scientific">Cedecea neteri</name>
    <dbReference type="NCBI Taxonomy" id="158822"/>
    <lineage>
        <taxon>Bacteria</taxon>
        <taxon>Pseudomonadati</taxon>
        <taxon>Pseudomonadota</taxon>
        <taxon>Gammaproteobacteria</taxon>
        <taxon>Enterobacterales</taxon>
        <taxon>Enterobacteriaceae</taxon>
        <taxon>Cedecea</taxon>
    </lineage>
</organism>
<dbReference type="EMBL" id="UAVU01000007">
    <property type="protein sequence ID" value="SQC91346.1"/>
    <property type="molecule type" value="Genomic_DNA"/>
</dbReference>
<dbReference type="InterPro" id="IPR004740">
    <property type="entry name" value="Nuc_H_symport"/>
</dbReference>
<dbReference type="PANTHER" id="PTHR23522">
    <property type="entry name" value="BLL5896 PROTEIN"/>
    <property type="match status" value="1"/>
</dbReference>
<comment type="subcellular location">
    <subcellularLocation>
        <location evidence="1">Cell membrane</location>
        <topology evidence="1">Multi-pass membrane protein</topology>
    </subcellularLocation>
</comment>
<feature type="transmembrane region" description="Helical" evidence="7">
    <location>
        <begin position="34"/>
        <end position="50"/>
    </location>
</feature>
<accession>A0A2X3IVZ8</accession>
<dbReference type="GO" id="GO:0015212">
    <property type="term" value="F:cytidine transmembrane transporter activity"/>
    <property type="evidence" value="ECO:0007669"/>
    <property type="project" value="TreeGrafter"/>
</dbReference>
<feature type="transmembrane region" description="Helical" evidence="7">
    <location>
        <begin position="56"/>
        <end position="75"/>
    </location>
</feature>
<evidence type="ECO:0000256" key="7">
    <source>
        <dbReference type="SAM" id="Phobius"/>
    </source>
</evidence>